<accession>A0AAU9IJG1</accession>
<keyword evidence="3" id="KW-1185">Reference proteome</keyword>
<dbReference type="Proteomes" id="UP001162131">
    <property type="component" value="Unassembled WGS sequence"/>
</dbReference>
<gene>
    <name evidence="2" type="ORF">BSTOLATCC_MIC11598</name>
</gene>
<evidence type="ECO:0000256" key="1">
    <source>
        <dbReference type="SAM" id="MobiDB-lite"/>
    </source>
</evidence>
<dbReference type="EMBL" id="CAJZBQ010000012">
    <property type="protein sequence ID" value="CAG9314597.1"/>
    <property type="molecule type" value="Genomic_DNA"/>
</dbReference>
<evidence type="ECO:0000313" key="3">
    <source>
        <dbReference type="Proteomes" id="UP001162131"/>
    </source>
</evidence>
<evidence type="ECO:0000313" key="2">
    <source>
        <dbReference type="EMBL" id="CAG9314597.1"/>
    </source>
</evidence>
<feature type="region of interest" description="Disordered" evidence="1">
    <location>
        <begin position="18"/>
        <end position="44"/>
    </location>
</feature>
<proteinExistence type="predicted"/>
<name>A0AAU9IJG1_9CILI</name>
<sequence>MKRSLVPPRLKIRARDLEHSQTNARVHSVSELSSPRNSFLDSKNSPVQDPFLNIRLNGSNIPTLRPICPSKRSTPRASTADIKIPTLSLPLDDKIPFALATDSQRSHCNSTKSLAHCQSESALKNRKPNLIFNASKRSLPFEAKQPIKPKLSVPANIKESSKMRAKIKPVAIFDFKREIRTPCFSFNSVGSQKKKVQVSESESCGSESTALPQSGEISSYELTLNNIKVNQGQGNKEAYDRIKKLILDVDSLDASDDPREMSFGNICQMPLTYKRPIKLVSPRMHFHN</sequence>
<evidence type="ECO:0008006" key="4">
    <source>
        <dbReference type="Google" id="ProtNLM"/>
    </source>
</evidence>
<comment type="caution">
    <text evidence="2">The sequence shown here is derived from an EMBL/GenBank/DDBJ whole genome shotgun (WGS) entry which is preliminary data.</text>
</comment>
<dbReference type="AlphaFoldDB" id="A0AAU9IJG1"/>
<protein>
    <recommendedName>
        <fullName evidence="4">Exophilin 5</fullName>
    </recommendedName>
</protein>
<feature type="compositionally biased region" description="Polar residues" evidence="1">
    <location>
        <begin position="20"/>
        <end position="44"/>
    </location>
</feature>
<reference evidence="2" key="1">
    <citation type="submission" date="2021-09" db="EMBL/GenBank/DDBJ databases">
        <authorList>
            <consortium name="AG Swart"/>
            <person name="Singh M."/>
            <person name="Singh A."/>
            <person name="Seah K."/>
            <person name="Emmerich C."/>
        </authorList>
    </citation>
    <scope>NUCLEOTIDE SEQUENCE</scope>
    <source>
        <strain evidence="2">ATCC30299</strain>
    </source>
</reference>
<organism evidence="2 3">
    <name type="scientific">Blepharisma stoltei</name>
    <dbReference type="NCBI Taxonomy" id="1481888"/>
    <lineage>
        <taxon>Eukaryota</taxon>
        <taxon>Sar</taxon>
        <taxon>Alveolata</taxon>
        <taxon>Ciliophora</taxon>
        <taxon>Postciliodesmatophora</taxon>
        <taxon>Heterotrichea</taxon>
        <taxon>Heterotrichida</taxon>
        <taxon>Blepharismidae</taxon>
        <taxon>Blepharisma</taxon>
    </lineage>
</organism>